<accession>A0ACC2MZP4</accession>
<evidence type="ECO:0000313" key="2">
    <source>
        <dbReference type="Proteomes" id="UP001239111"/>
    </source>
</evidence>
<gene>
    <name evidence="1" type="ORF">QAD02_005932</name>
</gene>
<name>A0ACC2MZP4_9HYME</name>
<dbReference type="Proteomes" id="UP001239111">
    <property type="component" value="Chromosome 4"/>
</dbReference>
<sequence>MESVDNFMTLFSKSWQTKNYESISNVLKGTKDYLRNVPKTEIGRALEIIFDEHGGLFKFLNTVLNLSKAQITIYNSPLREAFLALEIIMEIFKEEYEPYISETRAVCFLCIQTFCWHYARRAAAITFSKSIELFPENEVSLDELVQHYNLEYSRKYQSREGSIFYIILGAIAKYCPKTPNMVKYIDPIFIQLLQDLKMKCETAIQAEEIKIYVECMSDLLIHYVPFEGEAKRHEFFEKCYHLLIKLMDSNKTKKNVKSKIVYILRTQMKHFSSCVSKDWMKWHTLLWNALEESDDFSVRGAVRSFFNTISYHVSCNDAEDTFLFFKNFLAQNLCDQSLTPSKLELTIYGLGEFSIAYKKYSPLEISGLFQMIALRACSNYLRENGVVQNFVEVADFLQALSKLILHIPNVSQYHVNSITELSIYFIKRFPDLRGSFMNHVISALKMTFSKMILLGKNLYHEYFSSLFQEGIMWSCSHTLLVDVELQQEIQNLSKPPVCYKDYVPLWFSLFNADKNEKHSRFLIPRIFSEFISVFKHFLSKLDLSVNITDDSSDNDLIQLTAHNQSDFRFFVNLVDLYVEIFEATDSVRFENHVDDLLRFLIRYSYQHPMVSGFYKVIEVILKKTDLFADHQHFLSESTANLIIQYITHVLEYVREVSGELQLSCVTLILNSPSKFIKNLVDRMLPVFKIAFHIGLTDISSAFYALRTLENWIKLNVQCTCEFLKQIIYYLEPYLSSEESSIDIVQNIKKTGRQARKNTVIVDDAETLENFQRNILLFFGSLEPHIMNTYIHESNITNASWDKKNLLQCELLFPDIRLELHFDKFVPRLIELSGSGDRKTKVAACELLHAFIAIILGKKLIDQCFNKILCSTILNLGCDPDDGVKNLFHPLIIQLTHYLSSKLMKDSRVPQDFINCLFEGLADEMHPSLRDHCGLYLKEFAQWSIKQSTERDLTNQPNLRSIIRRITTNAVYPSNSKRLAAAIAFNNLYAVLREDTSVVNIYWLEFLYAFVKSLEDCKDVQITNALGHIEKVIRVKVELFNAKSNNRRKPPDFVGVTLESAVTWLFEYCGTANTKCEWKCHEIFENLLPLVSNIESTKNQLEKIVVEIVERCPKDDLDFITKINAQRFLRILGFYTWILQKKFLAPESLGILKIDCTDGQTFSSYFKKFVSLITNRPEQMVTNLNSEEVEELSSFGTEIILRILDFISTLYVIKSDAVDNGLWNDDLSLLIVRCALCPSKIEFSDKSLQSIEKLYQHLEKLLDAMNEYGNQARFNQLRNHVIQEAMELQIFANIQNIVNRTTNLPSKRSLQGLTLMKKYRIIDLEGEKLDEDVKIYLQDLMQFLLNIHQEQGVRVSINLIMQDNPLKTAYSTTISHGEYFLENFKNPLLCCMLRSPSETMKIIEQTLMEIPDKLFFFLEELLLFAQSNKIQESEVLANEILNKCETYRRLISDLERRKLKFFNINRLAITLKKKPIEAAKKDGVATSLHWWIVEELLKAKDLETKTTVLRNFFMCLADEDESQDDRQLLLVFKDLREENSTSYAEKLRSDAVLKFQATSCYQVLLKMLVATKSPLVYQLVMRYVAGVVECMVRSDVKEHLKSYFACVRDSTALRSLQASYDIFMELNSTQDRFDVLHEFLLPSIELTKSSVVKQFYEKNCQDMVAHVTKKIPDMATVTDRSKLYISKTGCYSMFALMFAKYELEFLNVTDPTSATEKPLNRVLSMLCLEVRCLNAKGDDDPELLRQLHCAALNCCISMVSLKREERFYKFIFLEDRAKGQLIWEKIVDCERVYQVQQPPSSIRQNRRKLLNIRKADELNANDPLAASFAYFHHYDLSCLSLLEDVHAYDLNDTRVLSSAIPQPEHERRLGLSFEIDELNEHECMPTVAGLLVHMFNSGVAQLADPNSKKKPTAAEMPDCLRLLRNGFCTRHDNVRLFLLRLVGNTKHAFLPHAKLFLVAIADALCGYLSTKQLNYVIRDVIVVLIEAKIELKLEDRAECNAACKLIQALVLRTPDEHSNIYKYNLELLESLCRQWSSVLECPANLRGLAVSNPDLVLNVVLILLRSGEKHATLMSESWVRELTITQCQQYKGAEQNVLMRFEALGWMLKLSDEPTRQEQIQKLGEIFTEMDKMSRERCARCVCAVFKGCRSEDICKPIFKFARPDRVADSQKPECLELFLQRLPSLTTLDIETELLWLNLSELLRQHRPGCELSALRILEKVIDILSDSQLRDYCQLARGFVSSASNVLEIRKQALAFLTAAYPRCPEQALPGLLAALDDPADEIRCAAPWASRELLAYATAPERLSRILKLPEQGPGLEGFARLLCLEMLELTGSSIDAQRPMFPPLIDDCRFTEREVLVPKRRFNFGSMAPMFAPSLSSQLAKYSRMSPTQQSSYTGTLRLLATARPEFEPTQAGSVLSSTAAGSDWTRKLPDPSQNRLSARLYVNKTGENSWQNLRQSSADQQRRLKREMELRRDGVKLYRKYRSGDFPDVELTHASFVESLKQLALRDWLICKELSVALMRAMLERLRGTDRYTPYLNQLSSTARLVLGEISRSHGSDALAADFAPALLELALHTNEIELNVASIGSVCRKLRLDAVGILLLERDCSNGSCTGNGRDESEEDMMGESAPPAKRMRRDESKLAWVELASLYKSVGEIDAVTSIFKRSDLFSEDLREATLAHALGQWSSARDAYDRAYEPAFGVEQEHCLQSHLECLRELSSWDRINRRTGLILNGRWETVWESPKREQLLPWIFEAQLHKVIDDFTSNRNVAENSFIENFESWIRGREVELRKLYGEQMAMLYVADMSKEDRAGHCVRCCLDEAKKRWIRSTSLAENQRKEIAERLRGMRNIDAYANTIKSSNEEGAVLDLLNYWKNSLPEEVAGLSAWVKHVNYRLAFAHLLHDKIRHHEDEFSNLKLNDLVEASVQQRIGLSVLALKIGNGVVAKKHMQQIEHAISNQLEEAEYPGLSSEFTLLASKYKFVCGEAETNLQKKSAYYIHSWQVANRVLDDETALLRTKTEAQHHLFDLAASLQRQAFSNPTLVDRVLSDVSIRSSMGMNGLQDTTEALKSFSLNILRSACGSDSSGPSQAESWCKMGKYCHNLLESLGYKASLASNAFLHTDFISSILKAMALGSLEAARYFPCLLKPNVYRDSNSSDINSASNLFKTLSAKVPSWLFLPWQAQILSHLPRPTLKPLLKPLLERLAEDYPGALMYSLRVSRQAMPELRDDSELTRVYKKLFKNERLERLFDAMHRVCQPELYLAHHLDRIGNLEERIDWREVVQDIAEKLFGERVTEHGLQGVLYKDLDRYRAELQKVQEMDTQAAQGHLDRLSHELLGAMRSRLENSRRQALNLKDYSPYLSRFSGESLEIEIPGQYVDYQKPLPRYHSKIAKFERFVSVMESKCSPIRIGLIGDDAKTHNFLVKFSEDLRQDQRLQQLFKLTNRILSSDANCRRRNLSITTYNVVPLSTSLGLIQWVNGTKSLSDYIQYSVQDAQLIDNVATEYHTWIQRASGGKRVAQSYREAVVKYTPEQVIEKMHQLEVRIDQGDSLRKTFVMLSPSLETFVAVRRNFVASYATMCIVHWVTGVGDRHPGNLLIDVSSGKCCGIDFGCAFGAGIDQSIPELVPFRLTAQILGLLKPFDAQAVFGATMSHALSALRADKGPVLACLEVFIYEALDWWMSLRQRLEKEDEKLGDKQSWLPKSKFEFVKEKLDGGKPSTVMVKEFMSAHSASDNEDVDKDKHENILKRYQEIIRGSHLQRDKSARLRLKNEHLSSEEQVECLLELATDLNALGRMYAGWRPFL</sequence>
<organism evidence="1 2">
    <name type="scientific">Eretmocerus hayati</name>
    <dbReference type="NCBI Taxonomy" id="131215"/>
    <lineage>
        <taxon>Eukaryota</taxon>
        <taxon>Metazoa</taxon>
        <taxon>Ecdysozoa</taxon>
        <taxon>Arthropoda</taxon>
        <taxon>Hexapoda</taxon>
        <taxon>Insecta</taxon>
        <taxon>Pterygota</taxon>
        <taxon>Neoptera</taxon>
        <taxon>Endopterygota</taxon>
        <taxon>Hymenoptera</taxon>
        <taxon>Apocrita</taxon>
        <taxon>Proctotrupomorpha</taxon>
        <taxon>Chalcidoidea</taxon>
        <taxon>Aphelinidae</taxon>
        <taxon>Aphelininae</taxon>
        <taxon>Eretmocerus</taxon>
    </lineage>
</organism>
<reference evidence="1" key="1">
    <citation type="submission" date="2023-04" db="EMBL/GenBank/DDBJ databases">
        <title>A chromosome-level genome assembly of the parasitoid wasp Eretmocerus hayati.</title>
        <authorList>
            <person name="Zhong Y."/>
            <person name="Liu S."/>
            <person name="Liu Y."/>
        </authorList>
    </citation>
    <scope>NUCLEOTIDE SEQUENCE</scope>
    <source>
        <strain evidence="1">ZJU_SS_LIU_2023</strain>
    </source>
</reference>
<protein>
    <submittedName>
        <fullName evidence="1">Uncharacterized protein</fullName>
    </submittedName>
</protein>
<keyword evidence="2" id="KW-1185">Reference proteome</keyword>
<comment type="caution">
    <text evidence="1">The sequence shown here is derived from an EMBL/GenBank/DDBJ whole genome shotgun (WGS) entry which is preliminary data.</text>
</comment>
<dbReference type="EMBL" id="CM056744">
    <property type="protein sequence ID" value="KAJ8664270.1"/>
    <property type="molecule type" value="Genomic_DNA"/>
</dbReference>
<proteinExistence type="predicted"/>
<evidence type="ECO:0000313" key="1">
    <source>
        <dbReference type="EMBL" id="KAJ8664270.1"/>
    </source>
</evidence>